<comment type="caution">
    <text evidence="4">The sequence shown here is derived from an EMBL/GenBank/DDBJ whole genome shotgun (WGS) entry which is preliminary data.</text>
</comment>
<dbReference type="EMBL" id="LFTY01000002">
    <property type="protein sequence ID" value="KMW57539.1"/>
    <property type="molecule type" value="Genomic_DNA"/>
</dbReference>
<evidence type="ECO:0000256" key="1">
    <source>
        <dbReference type="ARBA" id="ARBA00004167"/>
    </source>
</evidence>
<keyword evidence="4" id="KW-0808">Transferase</keyword>
<reference evidence="4 5" key="1">
    <citation type="submission" date="2015-06" db="EMBL/GenBank/DDBJ databases">
        <title>Draft genome sequence of an Alphaproteobacteria species associated to the Mediterranean sponge Oscarella lobularis.</title>
        <authorList>
            <person name="Jourda C."/>
            <person name="Santini S."/>
            <person name="Claverie J.-M."/>
        </authorList>
    </citation>
    <scope>NUCLEOTIDE SEQUENCE [LARGE SCALE GENOMIC DNA]</scope>
    <source>
        <strain evidence="4">IGS</strain>
    </source>
</reference>
<keyword evidence="2" id="KW-0812">Transmembrane</keyword>
<evidence type="ECO:0000256" key="3">
    <source>
        <dbReference type="ARBA" id="ARBA00022989"/>
    </source>
</evidence>
<comment type="subcellular location">
    <subcellularLocation>
        <location evidence="1">Membrane</location>
        <topology evidence="1">Single-pass membrane protein</topology>
    </subcellularLocation>
</comment>
<name>A0A0J9E6U9_9RHOB</name>
<organism evidence="4 5">
    <name type="scientific">Candidatus Rhodobacter oscarellae</name>
    <dbReference type="NCBI Taxonomy" id="1675527"/>
    <lineage>
        <taxon>Bacteria</taxon>
        <taxon>Pseudomonadati</taxon>
        <taxon>Pseudomonadota</taxon>
        <taxon>Alphaproteobacteria</taxon>
        <taxon>Rhodobacterales</taxon>
        <taxon>Rhodobacter group</taxon>
        <taxon>Rhodobacter</taxon>
    </lineage>
</organism>
<dbReference type="STRING" id="1675527.AIOL_002504"/>
<keyword evidence="3" id="KW-0472">Membrane</keyword>
<dbReference type="PATRIC" id="fig|1675527.3.peg.2627"/>
<evidence type="ECO:0000313" key="4">
    <source>
        <dbReference type="EMBL" id="KMW57539.1"/>
    </source>
</evidence>
<sequence>MGAHSELEVLKTAPDAAVQITDIARVGDNAIAVGGAPSGTGAVEFAFGADRFLIEAISPETAYFDSCDVMLAQRFAETAEQALDWARRHNAEHGANGFLFFDRAEASAFGRELAKMWDLEARAMVVSSPLPLGHLSMPPVGHLALAPRAKSRAFSPDPWLAPLGEPVLFDLLRWRFLARADTVVSLDLSDFLTEPVDGAGAFDLIRQCHTGMMPLRGRAIFPWRVRRDEVPRLEDHICVAEPDVQVPNRWGVAVKRIDAGALWLPGKIAGVPAVADEVLHYDQAMSLRFPEVEVAELVNKDLLILGEHLHARAITAGHKPIQPPAKPKPAATAPLMPAPSGRVAVVTCMKNEGPFILEWLAYHRMIGVDDFLVYTNDCDDGTDTMLDLLAARGLVQRRDNPFRDTGGKPQQSALDAARSEPLVRDAGWLLSMDVDEFINVHVGAGRLQDLFAAVPDASLISMTWRLFGNADVAAYDDRPITEQFTRCAPHLIRRPHQAWGFKTLFRNQGLFKQIGVHRPRGHLGQDALWVNGSGQPMPERMFKTGWRSELETYGYDLVTLNHYACRSVESFLVKRDRGRVNHVARDQGEAYWFRMNNNDEQDLSIQRHAHGLRVAMAELMGDPEIAAAHNSSVAAHRDKIANLRKDREYAQLYDSLTGERLRRLSRMHRHFGMNVFLCGPSVVPDKVLEPDLPPNFFFNTAPPGQDAAQ</sequence>
<accession>A0A0J9E6U9</accession>
<dbReference type="PANTHER" id="PTHR21461">
    <property type="entry name" value="GLYCOSYLTRANSFERASE FAMILY 92 PROTEIN"/>
    <property type="match status" value="1"/>
</dbReference>
<keyword evidence="5" id="KW-1185">Reference proteome</keyword>
<evidence type="ECO:0000256" key="2">
    <source>
        <dbReference type="ARBA" id="ARBA00022692"/>
    </source>
</evidence>
<dbReference type="GO" id="GO:0016757">
    <property type="term" value="F:glycosyltransferase activity"/>
    <property type="evidence" value="ECO:0007669"/>
    <property type="project" value="TreeGrafter"/>
</dbReference>
<dbReference type="GO" id="GO:0005737">
    <property type="term" value="C:cytoplasm"/>
    <property type="evidence" value="ECO:0007669"/>
    <property type="project" value="TreeGrafter"/>
</dbReference>
<evidence type="ECO:0000313" key="5">
    <source>
        <dbReference type="Proteomes" id="UP000037178"/>
    </source>
</evidence>
<dbReference type="PANTHER" id="PTHR21461:SF69">
    <property type="entry name" value="GLYCOSYLTRANSFERASE FAMILY 92 PROTEIN"/>
    <property type="match status" value="1"/>
</dbReference>
<proteinExistence type="predicted"/>
<keyword evidence="3" id="KW-1133">Transmembrane helix</keyword>
<gene>
    <name evidence="4" type="ORF">AIOL_002504</name>
</gene>
<dbReference type="GO" id="GO:0016020">
    <property type="term" value="C:membrane"/>
    <property type="evidence" value="ECO:0007669"/>
    <property type="project" value="UniProtKB-SubCell"/>
</dbReference>
<dbReference type="Proteomes" id="UP000037178">
    <property type="component" value="Unassembled WGS sequence"/>
</dbReference>
<dbReference type="AlphaFoldDB" id="A0A0J9E6U9"/>
<dbReference type="Pfam" id="PF13704">
    <property type="entry name" value="Glyco_tranf_2_4"/>
    <property type="match status" value="1"/>
</dbReference>
<protein>
    <submittedName>
        <fullName evidence="4">Glycosyl transferase, group 2 family protein</fullName>
    </submittedName>
</protein>